<dbReference type="EMBL" id="SSNT01000004">
    <property type="protein sequence ID" value="THF81467.1"/>
    <property type="molecule type" value="Genomic_DNA"/>
</dbReference>
<name>A0A4V3WFS2_9BACI</name>
<dbReference type="Pfam" id="PF08239">
    <property type="entry name" value="SH3_3"/>
    <property type="match status" value="4"/>
</dbReference>
<dbReference type="SMART" id="SM00047">
    <property type="entry name" value="LYZ2"/>
    <property type="match status" value="1"/>
</dbReference>
<sequence>MKKARNLAVVSTLLISGLLTTNAFATESKTTNIEVSSYVTQDNLTVRNSPGLLEEKIGKLTNGAEFDVIKVQGEWSLVESETIKGWVENKDLLAADLLKKDSPNQQIASEIINGVTYGVTTSSTSEIKNGYMSYNKVLDTLGANQPLTVLEVKNGHYRVIAPYIRGWMPVSDVQLRSTPVPYTEKQAVADKNGVEVLNGYMPHNRQVGTLNLNVHVRVIDLKNGYYRVVAENTRGWVHKDDLQLMPSGVYYGVTTNSTTEVKNGYSDSNKTIATLDQNEPLTVLETKSGYHRVIAPYTRGWIKTTSVNIQNTAVPYEKQTGASIAGNVSVLNGYMPHNHKVGTLQAGQEVEIIDLKNGYYRVVASNTRGWVSYRSIKLTTESTPPPTEEPEKPIEDIQQKDGVITSSTLNVRTGPSTSYASIGSISFNTDVKILDEQDGWYKIQSGDMTGWSSGSYINVIPQTEDTYQYINLRKPSNVTAAQINNYITNYENVNNKNSVFSGKGQTFIDIARKYGMNELFFAAFAIHESAYGTSTLAKTKQNLFGLGAYDSAPFDSAYYFDTIEENLNYEAAFVRHKYLSPGYFQFFGPYLGDKTGGMNVKYASDPDWGFKIAGHMNRILAYNPNDYENANTFNVGTPTYSVPDYTDKYPNGIIAKANSNLTLYLSKNGGKSAITIPKGETFSVSSKTNDYWIQLRYKGQTYWTTFSFSTYKDYMSILNLIRIQVEGTTLNVRENPTTSSNIISTLNDYTHVRGIVDEYNNLVTSGSWYKVSTPDGKIGWVSTSYAKRVYP</sequence>
<comment type="caution">
    <text evidence="2">The sequence shown here is derived from an EMBL/GenBank/DDBJ whole genome shotgun (WGS) entry which is preliminary data.</text>
</comment>
<keyword evidence="3" id="KW-1185">Reference proteome</keyword>
<dbReference type="Pfam" id="PF01832">
    <property type="entry name" value="Glucosaminidase"/>
    <property type="match status" value="1"/>
</dbReference>
<dbReference type="InterPro" id="IPR003646">
    <property type="entry name" value="SH3-like_bac-type"/>
</dbReference>
<dbReference type="SMART" id="SM00287">
    <property type="entry name" value="SH3b"/>
    <property type="match status" value="7"/>
</dbReference>
<gene>
    <name evidence="2" type="ORF">E6W99_06040</name>
</gene>
<dbReference type="InterPro" id="IPR002901">
    <property type="entry name" value="MGlyc_endo_b_GlcNAc-like_dom"/>
</dbReference>
<feature type="domain" description="SH3b" evidence="1">
    <location>
        <begin position="34"/>
        <end position="96"/>
    </location>
</feature>
<dbReference type="AlphaFoldDB" id="A0A4V3WFS2"/>
<dbReference type="PANTHER" id="PTHR34408">
    <property type="entry name" value="FAMILY PROTEIN, PUTATIVE-RELATED"/>
    <property type="match status" value="1"/>
</dbReference>
<evidence type="ECO:0000313" key="2">
    <source>
        <dbReference type="EMBL" id="THF81467.1"/>
    </source>
</evidence>
<dbReference type="GO" id="GO:0004040">
    <property type="term" value="F:amidase activity"/>
    <property type="evidence" value="ECO:0007669"/>
    <property type="project" value="InterPro"/>
</dbReference>
<dbReference type="InterPro" id="IPR052354">
    <property type="entry name" value="Cell_Wall_Dynamics_Protein"/>
</dbReference>
<dbReference type="OrthoDB" id="9816557at2"/>
<dbReference type="RefSeq" id="WP_136352303.1">
    <property type="nucleotide sequence ID" value="NZ_CP046266.1"/>
</dbReference>
<reference evidence="2 3" key="1">
    <citation type="submission" date="2019-04" db="EMBL/GenBank/DDBJ databases">
        <title>Bacillus sediminilitoris sp. nov., isolated from a tidal flat sediment on the East China Sea.</title>
        <authorList>
            <person name="Wei Y."/>
            <person name="Mao H."/>
            <person name="Fang J."/>
        </authorList>
    </citation>
    <scope>NUCLEOTIDE SEQUENCE [LARGE SCALE GENOMIC DNA]</scope>
    <source>
        <strain evidence="2 3">DSL-17</strain>
    </source>
</reference>
<feature type="domain" description="SH3b" evidence="1">
    <location>
        <begin position="711"/>
        <end position="790"/>
    </location>
</feature>
<accession>A0A4V3WFS2</accession>
<protein>
    <recommendedName>
        <fullName evidence="1">SH3b domain-containing protein</fullName>
    </recommendedName>
</protein>
<dbReference type="Proteomes" id="UP000310334">
    <property type="component" value="Unassembled WGS sequence"/>
</dbReference>
<proteinExistence type="predicted"/>
<dbReference type="PROSITE" id="PS51781">
    <property type="entry name" value="SH3B"/>
    <property type="match status" value="3"/>
</dbReference>
<dbReference type="Gene3D" id="2.30.30.40">
    <property type="entry name" value="SH3 Domains"/>
    <property type="match status" value="5"/>
</dbReference>
<evidence type="ECO:0000313" key="3">
    <source>
        <dbReference type="Proteomes" id="UP000310334"/>
    </source>
</evidence>
<feature type="domain" description="SH3b" evidence="1">
    <location>
        <begin position="399"/>
        <end position="461"/>
    </location>
</feature>
<evidence type="ECO:0000259" key="1">
    <source>
        <dbReference type="PROSITE" id="PS51781"/>
    </source>
</evidence>
<dbReference type="Gene3D" id="1.10.530.10">
    <property type="match status" value="1"/>
</dbReference>
<organism evidence="2 3">
    <name type="scientific">Metabacillus sediminilitoris</name>
    <dbReference type="NCBI Taxonomy" id="2567941"/>
    <lineage>
        <taxon>Bacteria</taxon>
        <taxon>Bacillati</taxon>
        <taxon>Bacillota</taxon>
        <taxon>Bacilli</taxon>
        <taxon>Bacillales</taxon>
        <taxon>Bacillaceae</taxon>
        <taxon>Metabacillus</taxon>
    </lineage>
</organism>
<dbReference type="PANTHER" id="PTHR34408:SF1">
    <property type="entry name" value="GLYCOSYL HYDROLASE FAMILY 19 DOMAIN-CONTAINING PROTEIN HI_1415"/>
    <property type="match status" value="1"/>
</dbReference>